<organism evidence="2 3">
    <name type="scientific">Geotrichum candidum</name>
    <name type="common">Oospora lactis</name>
    <name type="synonym">Dipodascus geotrichum</name>
    <dbReference type="NCBI Taxonomy" id="1173061"/>
    <lineage>
        <taxon>Eukaryota</taxon>
        <taxon>Fungi</taxon>
        <taxon>Dikarya</taxon>
        <taxon>Ascomycota</taxon>
        <taxon>Saccharomycotina</taxon>
        <taxon>Dipodascomycetes</taxon>
        <taxon>Dipodascales</taxon>
        <taxon>Dipodascaceae</taxon>
        <taxon>Geotrichum</taxon>
    </lineage>
</organism>
<comment type="caution">
    <text evidence="2">The sequence shown here is derived from an EMBL/GenBank/DDBJ whole genome shotgun (WGS) entry which is preliminary data.</text>
</comment>
<dbReference type="Proteomes" id="UP000242525">
    <property type="component" value="Unassembled WGS sequence"/>
</dbReference>
<gene>
    <name evidence="2" type="ORF">BN980_GECA18s01137g</name>
</gene>
<protein>
    <submittedName>
        <fullName evidence="2">Uncharacterized protein</fullName>
    </submittedName>
</protein>
<reference evidence="2" key="1">
    <citation type="submission" date="2014-03" db="EMBL/GenBank/DDBJ databases">
        <authorList>
            <person name="Casaregola S."/>
        </authorList>
    </citation>
    <scope>NUCLEOTIDE SEQUENCE [LARGE SCALE GENOMIC DNA]</scope>
    <source>
        <strain evidence="2">CLIB 918</strain>
    </source>
</reference>
<keyword evidence="3" id="KW-1185">Reference proteome</keyword>
<proteinExistence type="predicted"/>
<sequence>MPRSKRNSTRLSADVSAVKPETKKARITAGDEEDFAHSEDYTTQEALLTSPSRNTNLSEEQIEALINEMEPEYSHAHPDFTSIAVFPYLLEPDKTVNFSFSENNNKQFAKMVAYAPSRFTPKHKPENNWPEFIKDVWSYLQPYSVDGISPEQYRVMLQSHFPPLVWSHIYKFHVSKKPTQKARARACKTLLHMYTIRCYTFEARVRDYNKFVTPANSDEYLQSATTYVNLINKLMMKDKYKNYTVLLLSIRFIPLAELREFFFKHNCLNEFDSPEYEKITEEVITRAKYFRPLITMKNVCTND</sequence>
<accession>A0A0J9XI94</accession>
<dbReference type="EMBL" id="CCBN010000018">
    <property type="protein sequence ID" value="CDO57027.1"/>
    <property type="molecule type" value="Genomic_DNA"/>
</dbReference>
<feature type="region of interest" description="Disordered" evidence="1">
    <location>
        <begin position="1"/>
        <end position="25"/>
    </location>
</feature>
<name>A0A0J9XI94_GEOCN</name>
<evidence type="ECO:0000313" key="2">
    <source>
        <dbReference type="EMBL" id="CDO57027.1"/>
    </source>
</evidence>
<evidence type="ECO:0000256" key="1">
    <source>
        <dbReference type="SAM" id="MobiDB-lite"/>
    </source>
</evidence>
<dbReference type="AlphaFoldDB" id="A0A0J9XI94"/>
<evidence type="ECO:0000313" key="3">
    <source>
        <dbReference type="Proteomes" id="UP000242525"/>
    </source>
</evidence>